<name>A0A251X1T0_9RHOB</name>
<dbReference type="Gene3D" id="1.10.287.470">
    <property type="entry name" value="Helix hairpin bin"/>
    <property type="match status" value="1"/>
</dbReference>
<dbReference type="GO" id="GO:1990281">
    <property type="term" value="C:efflux pump complex"/>
    <property type="evidence" value="ECO:0007669"/>
    <property type="project" value="TreeGrafter"/>
</dbReference>
<comment type="similarity">
    <text evidence="1">Belongs to the membrane fusion protein (MFP) (TC 8.A.1) family.</text>
</comment>
<organism evidence="4 5">
    <name type="scientific">Marivivens niveibacter</name>
    <dbReference type="NCBI Taxonomy" id="1930667"/>
    <lineage>
        <taxon>Bacteria</taxon>
        <taxon>Pseudomonadati</taxon>
        <taxon>Pseudomonadota</taxon>
        <taxon>Alphaproteobacteria</taxon>
        <taxon>Rhodobacterales</taxon>
        <taxon>Paracoccaceae</taxon>
        <taxon>Marivivens group</taxon>
        <taxon>Marivivens</taxon>
    </lineage>
</organism>
<dbReference type="Gene3D" id="2.40.30.170">
    <property type="match status" value="1"/>
</dbReference>
<dbReference type="InterPro" id="IPR058792">
    <property type="entry name" value="Beta-barrel_RND_2"/>
</dbReference>
<dbReference type="NCBIfam" id="TIGR01730">
    <property type="entry name" value="RND_mfp"/>
    <property type="match status" value="1"/>
</dbReference>
<dbReference type="OrthoDB" id="9806939at2"/>
<evidence type="ECO:0000313" key="4">
    <source>
        <dbReference type="EMBL" id="OUD10647.1"/>
    </source>
</evidence>
<dbReference type="Gene3D" id="2.40.420.20">
    <property type="match status" value="1"/>
</dbReference>
<keyword evidence="2" id="KW-0175">Coiled coil</keyword>
<dbReference type="InterPro" id="IPR006143">
    <property type="entry name" value="RND_pump_MFP"/>
</dbReference>
<dbReference type="SUPFAM" id="SSF111369">
    <property type="entry name" value="HlyD-like secretion proteins"/>
    <property type="match status" value="2"/>
</dbReference>
<sequence length="408" mass="42732">MRIMPLATAIIVSAFLYFLVFERDRLMAVAGSDTPAPDAPIADATDQAVDETLIRVVVERSQEREIESAVILRGRTEAARAVVVRAETSGQVSSEPLRKGAFVNAGDTLCQIDVGTREASVAEARARLTQAQAGQPQAAAALVQAQASLREAEVNLNAARALRQDGYATETRLVGAEAAYEAAQAGLESARGGLSSAEAAVTSAEAALAAAERELSRVTITAPFAGILETDTAELGSFLSMGGDCATVIQLDPIKLVAFVPELDVNKVTVGAPAAARLASGGEVMGRVTFLSRAADETTRTFQTEVEVANTDLAIRDGQTAEIIIGTDGRMAHLVPQSALTLNDDGELGLRLIDADHVVQFAAVDLLRDTVDGVWVSGLPAEADIITIGQEYVVAGVKVAPFYTEATE</sequence>
<evidence type="ECO:0000256" key="2">
    <source>
        <dbReference type="SAM" id="Coils"/>
    </source>
</evidence>
<reference evidence="4 5" key="1">
    <citation type="submission" date="2016-12" db="EMBL/GenBank/DDBJ databases">
        <title>The draft genome sequence of HSLHS2.</title>
        <authorList>
            <person name="Hu D."/>
            <person name="Wang L."/>
            <person name="Shao Z."/>
        </authorList>
    </citation>
    <scope>NUCLEOTIDE SEQUENCE [LARGE SCALE GENOMIC DNA]</scope>
    <source>
        <strain evidence="4">MCCC 1A06712</strain>
    </source>
</reference>
<dbReference type="Gene3D" id="2.40.50.100">
    <property type="match status" value="1"/>
</dbReference>
<gene>
    <name evidence="4" type="ORF">BVC71_03930</name>
</gene>
<evidence type="ECO:0000256" key="1">
    <source>
        <dbReference type="ARBA" id="ARBA00009477"/>
    </source>
</evidence>
<evidence type="ECO:0000313" key="5">
    <source>
        <dbReference type="Proteomes" id="UP000194664"/>
    </source>
</evidence>
<feature type="coiled-coil region" evidence="2">
    <location>
        <begin position="194"/>
        <end position="221"/>
    </location>
</feature>
<protein>
    <submittedName>
        <fullName evidence="4">Efflux transporter periplasmic adaptor subunit</fullName>
    </submittedName>
</protein>
<feature type="domain" description="CusB-like beta-barrel" evidence="3">
    <location>
        <begin position="256"/>
        <end position="326"/>
    </location>
</feature>
<comment type="caution">
    <text evidence="4">The sequence shown here is derived from an EMBL/GenBank/DDBJ whole genome shotgun (WGS) entry which is preliminary data.</text>
</comment>
<dbReference type="RefSeq" id="WP_086450296.1">
    <property type="nucleotide sequence ID" value="NZ_MSPP01000001.1"/>
</dbReference>
<accession>A0A251X1T0</accession>
<dbReference type="Proteomes" id="UP000194664">
    <property type="component" value="Unassembled WGS sequence"/>
</dbReference>
<dbReference type="EMBL" id="MSPP01000001">
    <property type="protein sequence ID" value="OUD10647.1"/>
    <property type="molecule type" value="Genomic_DNA"/>
</dbReference>
<dbReference type="AlphaFoldDB" id="A0A251X1T0"/>
<keyword evidence="5" id="KW-1185">Reference proteome</keyword>
<dbReference type="Pfam" id="PF25954">
    <property type="entry name" value="Beta-barrel_RND_2"/>
    <property type="match status" value="1"/>
</dbReference>
<dbReference type="PANTHER" id="PTHR30469:SF29">
    <property type="entry name" value="BLR2860 PROTEIN"/>
    <property type="match status" value="1"/>
</dbReference>
<dbReference type="PANTHER" id="PTHR30469">
    <property type="entry name" value="MULTIDRUG RESISTANCE PROTEIN MDTA"/>
    <property type="match status" value="1"/>
</dbReference>
<evidence type="ECO:0000259" key="3">
    <source>
        <dbReference type="Pfam" id="PF25954"/>
    </source>
</evidence>
<dbReference type="GO" id="GO:0015562">
    <property type="term" value="F:efflux transmembrane transporter activity"/>
    <property type="evidence" value="ECO:0007669"/>
    <property type="project" value="TreeGrafter"/>
</dbReference>
<proteinExistence type="inferred from homology"/>